<feature type="repeat" description="ANK" evidence="11">
    <location>
        <begin position="336"/>
        <end position="368"/>
    </location>
</feature>
<dbReference type="SMART" id="SM00248">
    <property type="entry name" value="ANK"/>
    <property type="match status" value="3"/>
</dbReference>
<organism evidence="13 14">
    <name type="scientific">Globodera pallida</name>
    <name type="common">Potato cyst nematode worm</name>
    <name type="synonym">Heterodera pallida</name>
    <dbReference type="NCBI Taxonomy" id="36090"/>
    <lineage>
        <taxon>Eukaryota</taxon>
        <taxon>Metazoa</taxon>
        <taxon>Ecdysozoa</taxon>
        <taxon>Nematoda</taxon>
        <taxon>Chromadorea</taxon>
        <taxon>Rhabditida</taxon>
        <taxon>Tylenchina</taxon>
        <taxon>Tylenchomorpha</taxon>
        <taxon>Tylenchoidea</taxon>
        <taxon>Heteroderidae</taxon>
        <taxon>Heteroderinae</taxon>
        <taxon>Globodera</taxon>
    </lineage>
</organism>
<dbReference type="PANTHER" id="PTHR12869:SF0">
    <property type="entry name" value="BOS COMPLEX SUBUNIT TMEM147"/>
    <property type="match status" value="1"/>
</dbReference>
<evidence type="ECO:0000256" key="11">
    <source>
        <dbReference type="PROSITE-ProRule" id="PRU00023"/>
    </source>
</evidence>
<accession>A0A183BLA0</accession>
<sequence>MTFFHFCNCVVLAYAPHFIVFRYSSLSEYTNIWKCGQAAIVYLMTQFIKMLTLATFFPIVEGEYSFSYELMKSAVDIIDVMGLHFAISYFLSGKGEVRMFTAGLGWTAAHSILTYFVVFFVGARTTGFSWRFIQTAIKSNLDLVFHLSLASLVWIFNRIEQTARSKHLACVLLLFCIFHSAIYQTIFNYLAIDSWQLLGVETLFTVGLALSSLIAYSGVSITIAWDRLMRPFFIIRFCSKLNMSIPTESTNGGGTTADQVGHGVELSESERDKGLLYASHAGKTDLVRFLLSRGACVDWTTDEGFSPLFLAAREGHLEVCKLLIAKGADTNQKTNNGVSPWLVACGKGHLDIVKLFVENGQDMEATGGAPRD</sequence>
<evidence type="ECO:0000256" key="6">
    <source>
        <dbReference type="ARBA" id="ARBA00022989"/>
    </source>
</evidence>
<dbReference type="InterPro" id="IPR019164">
    <property type="entry name" value="TMEM147"/>
</dbReference>
<keyword evidence="6 12" id="KW-1133">Transmembrane helix</keyword>
<dbReference type="GO" id="GO:0005886">
    <property type="term" value="C:plasma membrane"/>
    <property type="evidence" value="ECO:0007669"/>
    <property type="project" value="UniProtKB-SubCell"/>
</dbReference>
<keyword evidence="4 12" id="KW-0812">Transmembrane</keyword>
<keyword evidence="13" id="KW-1185">Reference proteome</keyword>
<dbReference type="AlphaFoldDB" id="A0A183BLA0"/>
<dbReference type="InterPro" id="IPR002110">
    <property type="entry name" value="Ankyrin_rpt"/>
</dbReference>
<evidence type="ECO:0000256" key="3">
    <source>
        <dbReference type="ARBA" id="ARBA00022475"/>
    </source>
</evidence>
<evidence type="ECO:0000256" key="8">
    <source>
        <dbReference type="ARBA" id="ARBA00034739"/>
    </source>
</evidence>
<dbReference type="SUPFAM" id="SSF48403">
    <property type="entry name" value="Ankyrin repeat"/>
    <property type="match status" value="1"/>
</dbReference>
<dbReference type="Proteomes" id="UP000050741">
    <property type="component" value="Unassembled WGS sequence"/>
</dbReference>
<keyword evidence="5" id="KW-0256">Endoplasmic reticulum</keyword>
<dbReference type="PANTHER" id="PTHR12869">
    <property type="entry name" value="SMALL SEVEN TRANSMEMBRANE DOMAIN-CONTAINING PROTEIN"/>
    <property type="match status" value="1"/>
</dbReference>
<dbReference type="PROSITE" id="PS50297">
    <property type="entry name" value="ANK_REP_REGION"/>
    <property type="match status" value="2"/>
</dbReference>
<feature type="transmembrane region" description="Helical" evidence="12">
    <location>
        <begin position="203"/>
        <end position="225"/>
    </location>
</feature>
<evidence type="ECO:0000256" key="4">
    <source>
        <dbReference type="ARBA" id="ARBA00022692"/>
    </source>
</evidence>
<name>A0A183BLA0_GLOPA</name>
<dbReference type="Pfam" id="PF12796">
    <property type="entry name" value="Ank_2"/>
    <property type="match status" value="1"/>
</dbReference>
<feature type="transmembrane region" description="Helical" evidence="12">
    <location>
        <begin position="103"/>
        <end position="123"/>
    </location>
</feature>
<dbReference type="WBParaSite" id="GPLIN_000138500">
    <property type="protein sequence ID" value="GPLIN_000138500"/>
    <property type="gene ID" value="GPLIN_000138500"/>
</dbReference>
<keyword evidence="11" id="KW-0040">ANK repeat</keyword>
<evidence type="ECO:0000256" key="1">
    <source>
        <dbReference type="ARBA" id="ARBA00004477"/>
    </source>
</evidence>
<reference evidence="14" key="3">
    <citation type="submission" date="2016-06" db="UniProtKB">
        <authorList>
            <consortium name="WormBaseParasite"/>
        </authorList>
    </citation>
    <scope>IDENTIFICATION</scope>
</reference>
<feature type="transmembrane region" description="Helical" evidence="12">
    <location>
        <begin position="39"/>
        <end position="59"/>
    </location>
</feature>
<reference evidence="13" key="1">
    <citation type="submission" date="2013-12" db="EMBL/GenBank/DDBJ databases">
        <authorList>
            <person name="Aslett M."/>
        </authorList>
    </citation>
    <scope>NUCLEOTIDE SEQUENCE [LARGE SCALE GENOMIC DNA]</scope>
    <source>
        <strain evidence="13">Lindley</strain>
    </source>
</reference>
<dbReference type="GO" id="GO:0005789">
    <property type="term" value="C:endoplasmic reticulum membrane"/>
    <property type="evidence" value="ECO:0007669"/>
    <property type="project" value="UniProtKB-SubCell"/>
</dbReference>
<protein>
    <recommendedName>
        <fullName evidence="9">BOS complex subunit TMEM147</fullName>
    </recommendedName>
    <alternativeName>
        <fullName evidence="10">Transmembrane protein 147</fullName>
    </alternativeName>
</protein>
<keyword evidence="3" id="KW-1003">Cell membrane</keyword>
<dbReference type="Pfam" id="PF09767">
    <property type="entry name" value="DUF2053"/>
    <property type="match status" value="1"/>
</dbReference>
<keyword evidence="7 12" id="KW-0472">Membrane</keyword>
<feature type="repeat" description="ANK" evidence="11">
    <location>
        <begin position="303"/>
        <end position="335"/>
    </location>
</feature>
<evidence type="ECO:0000313" key="14">
    <source>
        <dbReference type="WBParaSite" id="GPLIN_000138500"/>
    </source>
</evidence>
<dbReference type="InterPro" id="IPR036770">
    <property type="entry name" value="Ankyrin_rpt-contain_sf"/>
</dbReference>
<reference evidence="13" key="2">
    <citation type="submission" date="2014-05" db="EMBL/GenBank/DDBJ databases">
        <title>The genome and life-stage specific transcriptomes of Globodera pallida elucidate key aspects of plant parasitism by a cyst nematode.</title>
        <authorList>
            <person name="Cotton J.A."/>
            <person name="Lilley C.J."/>
            <person name="Jones L.M."/>
            <person name="Kikuchi T."/>
            <person name="Reid A.J."/>
            <person name="Thorpe P."/>
            <person name="Tsai I.J."/>
            <person name="Beasley H."/>
            <person name="Blok V."/>
            <person name="Cock P.J.A."/>
            <person name="Van den Akker S.E."/>
            <person name="Holroyd N."/>
            <person name="Hunt M."/>
            <person name="Mantelin S."/>
            <person name="Naghra H."/>
            <person name="Pain A."/>
            <person name="Palomares-Rius J.E."/>
            <person name="Zarowiecki M."/>
            <person name="Berriman M."/>
            <person name="Jones J.T."/>
            <person name="Urwin P.E."/>
        </authorList>
    </citation>
    <scope>NUCLEOTIDE SEQUENCE [LARGE SCALE GENOMIC DNA]</scope>
    <source>
        <strain evidence="13">Lindley</strain>
    </source>
</reference>
<feature type="transmembrane region" description="Helical" evidence="12">
    <location>
        <begin position="171"/>
        <end position="191"/>
    </location>
</feature>
<evidence type="ECO:0000256" key="2">
    <source>
        <dbReference type="ARBA" id="ARBA00004651"/>
    </source>
</evidence>
<evidence type="ECO:0000256" key="12">
    <source>
        <dbReference type="SAM" id="Phobius"/>
    </source>
</evidence>
<evidence type="ECO:0000256" key="10">
    <source>
        <dbReference type="ARBA" id="ARBA00034899"/>
    </source>
</evidence>
<proteinExistence type="inferred from homology"/>
<evidence type="ECO:0000256" key="7">
    <source>
        <dbReference type="ARBA" id="ARBA00023136"/>
    </source>
</evidence>
<evidence type="ECO:0000313" key="13">
    <source>
        <dbReference type="Proteomes" id="UP000050741"/>
    </source>
</evidence>
<evidence type="ECO:0000256" key="5">
    <source>
        <dbReference type="ARBA" id="ARBA00022824"/>
    </source>
</evidence>
<comment type="subcellular location">
    <subcellularLocation>
        <location evidence="2">Cell membrane</location>
        <topology evidence="2">Multi-pass membrane protein</topology>
    </subcellularLocation>
    <subcellularLocation>
        <location evidence="1">Endoplasmic reticulum membrane</location>
        <topology evidence="1">Multi-pass membrane protein</topology>
    </subcellularLocation>
</comment>
<dbReference type="PROSITE" id="PS50088">
    <property type="entry name" value="ANK_REPEAT"/>
    <property type="match status" value="2"/>
</dbReference>
<comment type="similarity">
    <text evidence="8">Belongs to the TMEM147 family.</text>
</comment>
<evidence type="ECO:0000256" key="9">
    <source>
        <dbReference type="ARBA" id="ARBA00034846"/>
    </source>
</evidence>
<dbReference type="Gene3D" id="1.25.40.20">
    <property type="entry name" value="Ankyrin repeat-containing domain"/>
    <property type="match status" value="1"/>
</dbReference>